<proteinExistence type="predicted"/>
<organism evidence="1">
    <name type="scientific">Streptomyces sp. NBC_00119</name>
    <dbReference type="NCBI Taxonomy" id="2975659"/>
    <lineage>
        <taxon>Bacteria</taxon>
        <taxon>Bacillati</taxon>
        <taxon>Actinomycetota</taxon>
        <taxon>Actinomycetes</taxon>
        <taxon>Kitasatosporales</taxon>
        <taxon>Streptomycetaceae</taxon>
        <taxon>Streptomyces</taxon>
    </lineage>
</organism>
<sequence length="151" mass="16194">MMRGAYLDTLWSQLLDLRKRLAADGLDAAELAVAEYAAVPWRQTALPAEVFWQDFLEFVGEVGDFGGTSRQEAELFAHAGVRGDPDLVETLACALHSGVRLGPLGFRAREVLGLPAYAQVAAGAVDRFSVTATVLGSEDWQPLEASVSCAL</sequence>
<name>A0AAU1U3E2_9ACTN</name>
<dbReference type="EMBL" id="CP108195">
    <property type="protein sequence ID" value="WTS11496.1"/>
    <property type="molecule type" value="Genomic_DNA"/>
</dbReference>
<dbReference type="AlphaFoldDB" id="A0AAU1U3E2"/>
<reference evidence="1" key="1">
    <citation type="submission" date="2022-10" db="EMBL/GenBank/DDBJ databases">
        <title>The complete genomes of actinobacterial strains from the NBC collection.</title>
        <authorList>
            <person name="Joergensen T.S."/>
            <person name="Alvarez Arevalo M."/>
            <person name="Sterndorff E.B."/>
            <person name="Faurdal D."/>
            <person name="Vuksanovic O."/>
            <person name="Mourched A.-S."/>
            <person name="Charusanti P."/>
            <person name="Shaw S."/>
            <person name="Blin K."/>
            <person name="Weber T."/>
        </authorList>
    </citation>
    <scope>NUCLEOTIDE SEQUENCE</scope>
    <source>
        <strain evidence="1">NBC_00119</strain>
    </source>
</reference>
<gene>
    <name evidence="1" type="ORF">OHU69_10790</name>
</gene>
<evidence type="ECO:0000313" key="1">
    <source>
        <dbReference type="EMBL" id="WTS11496.1"/>
    </source>
</evidence>
<protein>
    <submittedName>
        <fullName evidence="1">Uncharacterized protein</fullName>
    </submittedName>
</protein>
<accession>A0AAU1U3E2</accession>